<evidence type="ECO:0000313" key="2">
    <source>
        <dbReference type="EMBL" id="TCS92591.1"/>
    </source>
</evidence>
<accession>A0A4R3L2Q9</accession>
<dbReference type="Gene3D" id="3.60.21.10">
    <property type="match status" value="1"/>
</dbReference>
<dbReference type="InterPro" id="IPR004843">
    <property type="entry name" value="Calcineurin-like_PHP"/>
</dbReference>
<dbReference type="AlphaFoldDB" id="A0A4R3L2Q9"/>
<dbReference type="PANTHER" id="PTHR30337:SF0">
    <property type="entry name" value="NUCLEASE SBCCD SUBUNIT D"/>
    <property type="match status" value="1"/>
</dbReference>
<dbReference type="RefSeq" id="WP_131926613.1">
    <property type="nucleotide sequence ID" value="NZ_SMAG01000011.1"/>
</dbReference>
<dbReference type="GO" id="GO:0004527">
    <property type="term" value="F:exonuclease activity"/>
    <property type="evidence" value="ECO:0007669"/>
    <property type="project" value="UniProtKB-KW"/>
</dbReference>
<organism evidence="2 3">
    <name type="scientific">Hazenella coriacea</name>
    <dbReference type="NCBI Taxonomy" id="1179467"/>
    <lineage>
        <taxon>Bacteria</taxon>
        <taxon>Bacillati</taxon>
        <taxon>Bacillota</taxon>
        <taxon>Bacilli</taxon>
        <taxon>Bacillales</taxon>
        <taxon>Thermoactinomycetaceae</taxon>
        <taxon>Hazenella</taxon>
    </lineage>
</organism>
<keyword evidence="2" id="KW-0540">Nuclease</keyword>
<dbReference type="InterPro" id="IPR029052">
    <property type="entry name" value="Metallo-depent_PP-like"/>
</dbReference>
<sequence>MRFLYFTDTHIRGTSPRSRTDDFQETLRNKLNEIIEIAKCEQVDYILHGGDLFDRPSLSPAVVREFARIFRGFQVPMYVIAGNHDIYGHNPMTVDRTMLGLLDAFGTLSLIQEGEKVRLEKDGIIVQLSGQPFHYDIDKRDVRQDYVVDNEIGANYCIHMVHGMLVDRALPDGVAHTMIHQVWNDSVDILLTGHYHAGFPVQEHNRRYIINPGAIARINNHVSEMKRTPQVVILDLTNEIQVQLVPLQCAEKGESVLDRTAIEKEAYRQEKLTSFVQQIRSAGDFRAIDVLEIIDEISRLEGVPDEVRFEAQRRIAIEQEAEGETIS</sequence>
<keyword evidence="2" id="KW-0269">Exonuclease</keyword>
<dbReference type="SUPFAM" id="SSF56300">
    <property type="entry name" value="Metallo-dependent phosphatases"/>
    <property type="match status" value="1"/>
</dbReference>
<feature type="domain" description="Calcineurin-like phosphoesterase" evidence="1">
    <location>
        <begin position="1"/>
        <end position="197"/>
    </location>
</feature>
<proteinExistence type="predicted"/>
<dbReference type="InterPro" id="IPR050535">
    <property type="entry name" value="DNA_Repair-Maintenance_Comp"/>
</dbReference>
<gene>
    <name evidence="2" type="ORF">EDD58_11155</name>
</gene>
<dbReference type="Pfam" id="PF00149">
    <property type="entry name" value="Metallophos"/>
    <property type="match status" value="1"/>
</dbReference>
<keyword evidence="2" id="KW-0378">Hydrolase</keyword>
<dbReference type="Proteomes" id="UP000294937">
    <property type="component" value="Unassembled WGS sequence"/>
</dbReference>
<evidence type="ECO:0000313" key="3">
    <source>
        <dbReference type="Proteomes" id="UP000294937"/>
    </source>
</evidence>
<name>A0A4R3L2Q9_9BACL</name>
<dbReference type="EMBL" id="SMAG01000011">
    <property type="protein sequence ID" value="TCS92591.1"/>
    <property type="molecule type" value="Genomic_DNA"/>
</dbReference>
<dbReference type="OrthoDB" id="9773856at2"/>
<keyword evidence="3" id="KW-1185">Reference proteome</keyword>
<comment type="caution">
    <text evidence="2">The sequence shown here is derived from an EMBL/GenBank/DDBJ whole genome shotgun (WGS) entry which is preliminary data.</text>
</comment>
<protein>
    <submittedName>
        <fullName evidence="2">DNA repair exonuclease SbcCD nuclease subunit</fullName>
    </submittedName>
</protein>
<evidence type="ECO:0000259" key="1">
    <source>
        <dbReference type="Pfam" id="PF00149"/>
    </source>
</evidence>
<dbReference type="PANTHER" id="PTHR30337">
    <property type="entry name" value="COMPONENT OF ATP-DEPENDENT DSDNA EXONUCLEASE"/>
    <property type="match status" value="1"/>
</dbReference>
<reference evidence="2 3" key="1">
    <citation type="submission" date="2019-03" db="EMBL/GenBank/DDBJ databases">
        <title>Genomic Encyclopedia of Type Strains, Phase IV (KMG-IV): sequencing the most valuable type-strain genomes for metagenomic binning, comparative biology and taxonomic classification.</title>
        <authorList>
            <person name="Goeker M."/>
        </authorList>
    </citation>
    <scope>NUCLEOTIDE SEQUENCE [LARGE SCALE GENOMIC DNA]</scope>
    <source>
        <strain evidence="2 3">DSM 45707</strain>
    </source>
</reference>